<evidence type="ECO:0000256" key="2">
    <source>
        <dbReference type="ARBA" id="ARBA00022676"/>
    </source>
</evidence>
<accession>F3YUQ9</accession>
<evidence type="ECO:0000313" key="6">
    <source>
        <dbReference type="Proteomes" id="UP000007844"/>
    </source>
</evidence>
<comment type="similarity">
    <text evidence="1">Belongs to the glycosyltransferase 2 family.</text>
</comment>
<proteinExistence type="inferred from homology"/>
<evidence type="ECO:0000313" key="5">
    <source>
        <dbReference type="EMBL" id="EGJ49086.1"/>
    </source>
</evidence>
<protein>
    <submittedName>
        <fullName evidence="5">Glycosyl transferase family 2</fullName>
    </submittedName>
</protein>
<dbReference type="PANTHER" id="PTHR43630:SF1">
    <property type="entry name" value="POLY-BETA-1,6-N-ACETYL-D-GLUCOSAMINE SYNTHASE"/>
    <property type="match status" value="1"/>
</dbReference>
<keyword evidence="6" id="KW-1185">Reference proteome</keyword>
<dbReference type="Gene3D" id="3.90.550.10">
    <property type="entry name" value="Spore Coat Polysaccharide Biosynthesis Protein SpsA, Chain A"/>
    <property type="match status" value="1"/>
</dbReference>
<dbReference type="HOGENOM" id="CLU_076334_0_0_7"/>
<dbReference type="CDD" id="cd06423">
    <property type="entry name" value="CESA_like"/>
    <property type="match status" value="1"/>
</dbReference>
<name>F3YUQ9_DESAF</name>
<dbReference type="SUPFAM" id="SSF53448">
    <property type="entry name" value="Nucleotide-diphospho-sugar transferases"/>
    <property type="match status" value="1"/>
</dbReference>
<dbReference type="InterPro" id="IPR029044">
    <property type="entry name" value="Nucleotide-diphossugar_trans"/>
</dbReference>
<dbReference type="InterPro" id="IPR001173">
    <property type="entry name" value="Glyco_trans_2-like"/>
</dbReference>
<dbReference type="PANTHER" id="PTHR43630">
    <property type="entry name" value="POLY-BETA-1,6-N-ACETYL-D-GLUCOSAMINE SYNTHASE"/>
    <property type="match status" value="1"/>
</dbReference>
<dbReference type="STRING" id="690850.Desaf_0735"/>
<gene>
    <name evidence="5" type="ORF">Desaf_0735</name>
</gene>
<organism evidence="5 6">
    <name type="scientific">Desulfocurvibacter africanus subsp. africanus str. Walvis Bay</name>
    <dbReference type="NCBI Taxonomy" id="690850"/>
    <lineage>
        <taxon>Bacteria</taxon>
        <taxon>Pseudomonadati</taxon>
        <taxon>Thermodesulfobacteriota</taxon>
        <taxon>Desulfovibrionia</taxon>
        <taxon>Desulfovibrionales</taxon>
        <taxon>Desulfovibrionaceae</taxon>
        <taxon>Desulfocurvibacter</taxon>
    </lineage>
</organism>
<reference evidence="5 6" key="1">
    <citation type="journal article" date="2011" name="J. Bacteriol.">
        <title>Genome sequence of the mercury-methylating and pleomorphic Desulfovibrio africanus Strain Walvis Bay.</title>
        <authorList>
            <person name="Brown S.D."/>
            <person name="Wall J.D."/>
            <person name="Kucken A.M."/>
            <person name="Gilmour C.C."/>
            <person name="Podar M."/>
            <person name="Brandt C.C."/>
            <person name="Teshima H."/>
            <person name="Detter J.C."/>
            <person name="Han C.S."/>
            <person name="Land M.L."/>
            <person name="Lucas S."/>
            <person name="Han J."/>
            <person name="Pennacchio L."/>
            <person name="Nolan M."/>
            <person name="Pitluck S."/>
            <person name="Woyke T."/>
            <person name="Goodwin L."/>
            <person name="Palumbo A.V."/>
            <person name="Elias D.A."/>
        </authorList>
    </citation>
    <scope>NUCLEOTIDE SEQUENCE [LARGE SCALE GENOMIC DNA]</scope>
    <source>
        <strain evidence="5 6">Walvis Bay</strain>
    </source>
</reference>
<dbReference type="Pfam" id="PF00535">
    <property type="entry name" value="Glycos_transf_2"/>
    <property type="match status" value="1"/>
</dbReference>
<keyword evidence="2" id="KW-0328">Glycosyltransferase</keyword>
<evidence type="ECO:0000259" key="4">
    <source>
        <dbReference type="Pfam" id="PF00535"/>
    </source>
</evidence>
<dbReference type="RefSeq" id="WP_014258922.1">
    <property type="nucleotide sequence ID" value="NC_016629.1"/>
</dbReference>
<dbReference type="EMBL" id="CP003221">
    <property type="protein sequence ID" value="EGJ49086.1"/>
    <property type="molecule type" value="Genomic_DNA"/>
</dbReference>
<dbReference type="GO" id="GO:0016757">
    <property type="term" value="F:glycosyltransferase activity"/>
    <property type="evidence" value="ECO:0007669"/>
    <property type="project" value="UniProtKB-KW"/>
</dbReference>
<dbReference type="eggNOG" id="COG1215">
    <property type="taxonomic scope" value="Bacteria"/>
</dbReference>
<feature type="domain" description="Glycosyltransferase 2-like" evidence="4">
    <location>
        <begin position="23"/>
        <end position="158"/>
    </location>
</feature>
<evidence type="ECO:0000256" key="1">
    <source>
        <dbReference type="ARBA" id="ARBA00006739"/>
    </source>
</evidence>
<evidence type="ECO:0000256" key="3">
    <source>
        <dbReference type="ARBA" id="ARBA00022679"/>
    </source>
</evidence>
<keyword evidence="3 5" id="KW-0808">Transferase</keyword>
<dbReference type="AlphaFoldDB" id="F3YUQ9"/>
<sequence length="306" mass="34558">MLALAMLMDNETDMETPMRYALVTPARNEESTIGRTIAAVARQTRLPERWVVVDDGSTDNTAGVVRDMAKRLPFLRLVSRSSDATYNFGSKVRAFSAGVRELAGVDYEFIGNLDADITLGQTYYETVMRRMLREPKLGLAGGVRRYDHDGKRRYRVLSKPWSVCGAVQFFRRECFEEIGGLMPLKCGSEDALAEIVARMKGWQVRAFPDLVVHHHKRTGGNKGILAARFRQGQADSALRTHPAYEAVKILYRLAEKPYVVGSLTRLAGYCAGNPEERIPENVAAYHRREQLTRLRALFWRGMGVQR</sequence>
<dbReference type="Proteomes" id="UP000007844">
    <property type="component" value="Chromosome"/>
</dbReference>
<dbReference type="KEGG" id="daf:Desaf_0735"/>